<evidence type="ECO:0000313" key="3">
    <source>
        <dbReference type="Proteomes" id="UP001162175"/>
    </source>
</evidence>
<gene>
    <name evidence="2" type="ORF">DCBHLPFO_00210</name>
</gene>
<feature type="transmembrane region" description="Helical" evidence="1">
    <location>
        <begin position="103"/>
        <end position="123"/>
    </location>
</feature>
<comment type="caution">
    <text evidence="2">The sequence shown here is derived from an EMBL/GenBank/DDBJ whole genome shotgun (WGS) entry which is preliminary data.</text>
</comment>
<proteinExistence type="predicted"/>
<evidence type="ECO:0000313" key="2">
    <source>
        <dbReference type="EMBL" id="MDI3349575.1"/>
    </source>
</evidence>
<sequence>MAEELEKTKEEIINTPKKTKNKKAYFFWKDKPFIWTIISFIVVFFLVISFLNIKGLTTLYSYSFGLFFGMFSIVIFVHILLIGIKQIFKLKSSYSIGVFHFSFWRLTLLLVALSLLGTAIYYAKFKPEEYGYKNAFQAIFGKWYLDYKNESTLWLPNKWTPGIIFSFIYVLNAFPGGKFGIILSFIIPIVFIVIILCLFFISDNKFKSIFNKKNKNKKEVKNENLNANLDKKDFFTQENATKETITIDDTKIVETQENYIIDLSKTNETPEKKEVAKTSINIIPDEPDFSTQEIELNSIESREEVIIKKEIENDVDFAEIETQEIENISNFDIKNEEILTNNDNNVFLKQSDLIINNQKQDENIFDKEIYDKNSSEDKINKEDLKEKIKFTLVKDKEDLF</sequence>
<accession>A0AA43QZV4</accession>
<organism evidence="2 3">
    <name type="scientific">Mycoplasmopsis arginini</name>
    <name type="common">Mycoplasma arginini</name>
    <dbReference type="NCBI Taxonomy" id="2094"/>
    <lineage>
        <taxon>Bacteria</taxon>
        <taxon>Bacillati</taxon>
        <taxon>Mycoplasmatota</taxon>
        <taxon>Mycoplasmoidales</taxon>
        <taxon>Metamycoplasmataceae</taxon>
        <taxon>Mycoplasmopsis</taxon>
    </lineage>
</organism>
<dbReference type="Proteomes" id="UP001162175">
    <property type="component" value="Unassembled WGS sequence"/>
</dbReference>
<feature type="transmembrane region" description="Helical" evidence="1">
    <location>
        <begin position="32"/>
        <end position="53"/>
    </location>
</feature>
<name>A0AA43QZV4_MYCAR</name>
<dbReference type="KEGG" id="marg:MARG145_0435"/>
<evidence type="ECO:0000256" key="1">
    <source>
        <dbReference type="SAM" id="Phobius"/>
    </source>
</evidence>
<feature type="transmembrane region" description="Helical" evidence="1">
    <location>
        <begin position="179"/>
        <end position="201"/>
    </location>
</feature>
<dbReference type="RefSeq" id="WP_060823391.1">
    <property type="nucleotide sequence ID" value="NZ_JAPFAP010000001.1"/>
</dbReference>
<keyword evidence="1" id="KW-0472">Membrane</keyword>
<keyword evidence="1" id="KW-1133">Transmembrane helix</keyword>
<reference evidence="2" key="1">
    <citation type="submission" date="2022-11" db="EMBL/GenBank/DDBJ databases">
        <title>Draft genome of Mycoplasma arginini isolated from fly.</title>
        <authorList>
            <person name="Severgnini M."/>
            <person name="Gioia G."/>
            <person name="Cremonesi P."/>
            <person name="Moroni P."/>
            <person name="Addis M.F."/>
            <person name="Castiglioni B."/>
        </authorList>
    </citation>
    <scope>NUCLEOTIDE SEQUENCE</scope>
    <source>
        <strain evidence="2">QMP CG1-1632</strain>
    </source>
</reference>
<feature type="transmembrane region" description="Helical" evidence="1">
    <location>
        <begin position="59"/>
        <end position="82"/>
    </location>
</feature>
<dbReference type="EMBL" id="JAPFAR010000042">
    <property type="protein sequence ID" value="MDI3349575.1"/>
    <property type="molecule type" value="Genomic_DNA"/>
</dbReference>
<dbReference type="AlphaFoldDB" id="A0AA43QZV4"/>
<keyword evidence="1" id="KW-0812">Transmembrane</keyword>
<protein>
    <submittedName>
        <fullName evidence="2">Uncharacterized protein</fullName>
    </submittedName>
</protein>